<sequence>MREREGQRRASRVENAFDNSRDLPDDLERLQTLRTWNAMWLARIDRKIAALEQRQAEEEHRRTHRPPVPDWILELNRATGHPQSVHVGDCGMAGRRRRQVDQDGARRLLTVDGVPACPICRPDTALHITD</sequence>
<dbReference type="InterPro" id="IPR046200">
    <property type="entry name" value="DUF6233"/>
</dbReference>
<feature type="region of interest" description="Disordered" evidence="1">
    <location>
        <begin position="1"/>
        <end position="24"/>
    </location>
</feature>
<dbReference type="Proteomes" id="UP001160499">
    <property type="component" value="Unassembled WGS sequence"/>
</dbReference>
<comment type="caution">
    <text evidence="2">The sequence shown here is derived from an EMBL/GenBank/DDBJ whole genome shotgun (WGS) entry which is preliminary data.</text>
</comment>
<feature type="compositionally biased region" description="Basic and acidic residues" evidence="1">
    <location>
        <begin position="1"/>
        <end position="12"/>
    </location>
</feature>
<proteinExistence type="predicted"/>
<reference evidence="2 3" key="1">
    <citation type="submission" date="2023-04" db="EMBL/GenBank/DDBJ databases">
        <title>Forest soil microbial communities from Buena Vista Peninsula, Colon Province, Panama.</title>
        <authorList>
            <person name="Bouskill N."/>
        </authorList>
    </citation>
    <scope>NUCLEOTIDE SEQUENCE [LARGE SCALE GENOMIC DNA]</scope>
    <source>
        <strain evidence="2 3">GGS1</strain>
    </source>
</reference>
<name>A0ABT6LFG6_9ACTN</name>
<dbReference type="Pfam" id="PF19746">
    <property type="entry name" value="DUF6233"/>
    <property type="match status" value="1"/>
</dbReference>
<dbReference type="RefSeq" id="WP_280875161.1">
    <property type="nucleotide sequence ID" value="NZ_JARXVH010000002.1"/>
</dbReference>
<dbReference type="EMBL" id="JARXVH010000002">
    <property type="protein sequence ID" value="MDH6214094.1"/>
    <property type="molecule type" value="Genomic_DNA"/>
</dbReference>
<accession>A0ABT6LFG6</accession>
<organism evidence="2 3">
    <name type="scientific">Streptomyces pseudovenezuelae</name>
    <dbReference type="NCBI Taxonomy" id="67350"/>
    <lineage>
        <taxon>Bacteria</taxon>
        <taxon>Bacillati</taxon>
        <taxon>Actinomycetota</taxon>
        <taxon>Actinomycetes</taxon>
        <taxon>Kitasatosporales</taxon>
        <taxon>Streptomycetaceae</taxon>
        <taxon>Streptomyces</taxon>
        <taxon>Streptomyces aurantiacus group</taxon>
    </lineage>
</organism>
<gene>
    <name evidence="2" type="ORF">M2283_001377</name>
</gene>
<evidence type="ECO:0000313" key="3">
    <source>
        <dbReference type="Proteomes" id="UP001160499"/>
    </source>
</evidence>
<keyword evidence="3" id="KW-1185">Reference proteome</keyword>
<protein>
    <submittedName>
        <fullName evidence="2">Uncharacterized protein</fullName>
    </submittedName>
</protein>
<evidence type="ECO:0000313" key="2">
    <source>
        <dbReference type="EMBL" id="MDH6214094.1"/>
    </source>
</evidence>
<evidence type="ECO:0000256" key="1">
    <source>
        <dbReference type="SAM" id="MobiDB-lite"/>
    </source>
</evidence>